<dbReference type="InterPro" id="IPR011009">
    <property type="entry name" value="Kinase-like_dom_sf"/>
</dbReference>
<dbReference type="GeneID" id="65092246"/>
<dbReference type="InterPro" id="IPR051678">
    <property type="entry name" value="AGP_Transferase"/>
</dbReference>
<gene>
    <name evidence="2" type="ORF">FMAN_12996</name>
</gene>
<evidence type="ECO:0000313" key="3">
    <source>
        <dbReference type="Proteomes" id="UP000184255"/>
    </source>
</evidence>
<feature type="domain" description="Aminoglycoside phosphotransferase" evidence="1">
    <location>
        <begin position="57"/>
        <end position="152"/>
    </location>
</feature>
<dbReference type="Proteomes" id="UP000184255">
    <property type="component" value="Unassembled WGS sequence"/>
</dbReference>
<dbReference type="VEuPathDB" id="FungiDB:FMAN_12996"/>
<accession>A0A1L7U9I5</accession>
<comment type="caution">
    <text evidence="2">The sequence shown here is derived from an EMBL/GenBank/DDBJ whole genome shotgun (WGS) entry which is preliminary data.</text>
</comment>
<proteinExistence type="predicted"/>
<dbReference type="RefSeq" id="XP_041689076.1">
    <property type="nucleotide sequence ID" value="XM_041823503.1"/>
</dbReference>
<name>A0A1L7U9I5_FUSMA</name>
<sequence length="384" mass="43512">MSSPADHLPLPLPENAINALLETLRLPLATSISNPKTMAQYHSVYFLTLPPTELSRGYSELILRVAGNHIPKIKTMNEIGVMTWVSKNTTIPLPEVIAYDASTRNPIAHEYTLFSRIPGVTLSDIYGSLSDKQQNDILDQLMDFLTQLQAHKFDGLGGLIVDDQGAVHIGPVVDETFWQVADIEAFWGLFETVESLNIGGPYDTYSDYMSAHVMKYIRLIRTHPSLEFMRDIIPHIYGFLTAIRRHSDAVNNIKHRLAHKNLHFANMMYDPSTGKITGVLDWEFAGVVPSPQWNPRRSFLWNGTDTPESLAEKYKLMEVFEKRCKEKGCTFFEDAQYTSTLQEHMQGAADFLRAIVEVSPRGQRQDLVLGWKLKVLENISKFEA</sequence>
<reference evidence="3" key="1">
    <citation type="journal article" date="2016" name="Genome Biol. Evol.">
        <title>Comparative 'omics' of the Fusarium fujikuroi species complex highlights differences in genetic potential and metabolite synthesis.</title>
        <authorList>
            <person name="Niehaus E.-M."/>
            <person name="Muensterkoetter M."/>
            <person name="Proctor R.H."/>
            <person name="Brown D.W."/>
            <person name="Sharon A."/>
            <person name="Idan Y."/>
            <person name="Oren-Young L."/>
            <person name="Sieber C.M."/>
            <person name="Novak O."/>
            <person name="Pencik A."/>
            <person name="Tarkowska D."/>
            <person name="Hromadova K."/>
            <person name="Freeman S."/>
            <person name="Maymon M."/>
            <person name="Elazar M."/>
            <person name="Youssef S.A."/>
            <person name="El-Shabrawy E.S.M."/>
            <person name="Shalaby A.B.A."/>
            <person name="Houterman P."/>
            <person name="Brock N.L."/>
            <person name="Burkhardt I."/>
            <person name="Tsavkelova E.A."/>
            <person name="Dickschat J.S."/>
            <person name="Galuszka P."/>
            <person name="Gueldener U."/>
            <person name="Tudzynski B."/>
        </authorList>
    </citation>
    <scope>NUCLEOTIDE SEQUENCE [LARGE SCALE GENOMIC DNA]</scope>
    <source>
        <strain evidence="3">MRC7560</strain>
    </source>
</reference>
<dbReference type="EMBL" id="FCQH01000015">
    <property type="protein sequence ID" value="CVL05003.1"/>
    <property type="molecule type" value="Genomic_DNA"/>
</dbReference>
<dbReference type="Gene3D" id="3.90.1200.10">
    <property type="match status" value="1"/>
</dbReference>
<dbReference type="PANTHER" id="PTHR21310">
    <property type="entry name" value="AMINOGLYCOSIDE PHOSPHOTRANSFERASE-RELATED-RELATED"/>
    <property type="match status" value="1"/>
</dbReference>
<dbReference type="PANTHER" id="PTHR21310:SF15">
    <property type="entry name" value="AMINOGLYCOSIDE PHOSPHOTRANSFERASE DOMAIN-CONTAINING PROTEIN"/>
    <property type="match status" value="1"/>
</dbReference>
<dbReference type="AlphaFoldDB" id="A0A1L7U9I5"/>
<dbReference type="Pfam" id="PF01636">
    <property type="entry name" value="APH"/>
    <property type="match status" value="1"/>
</dbReference>
<dbReference type="InterPro" id="IPR002575">
    <property type="entry name" value="Aminoglycoside_PTrfase"/>
</dbReference>
<protein>
    <recommendedName>
        <fullName evidence="1">Aminoglycoside phosphotransferase domain-containing protein</fullName>
    </recommendedName>
</protein>
<evidence type="ECO:0000313" key="2">
    <source>
        <dbReference type="EMBL" id="CVL05003.1"/>
    </source>
</evidence>
<keyword evidence="3" id="KW-1185">Reference proteome</keyword>
<dbReference type="SUPFAM" id="SSF56112">
    <property type="entry name" value="Protein kinase-like (PK-like)"/>
    <property type="match status" value="1"/>
</dbReference>
<organism evidence="2 3">
    <name type="scientific">Fusarium mangiferae</name>
    <name type="common">Mango malformation disease fungus</name>
    <dbReference type="NCBI Taxonomy" id="192010"/>
    <lineage>
        <taxon>Eukaryota</taxon>
        <taxon>Fungi</taxon>
        <taxon>Dikarya</taxon>
        <taxon>Ascomycota</taxon>
        <taxon>Pezizomycotina</taxon>
        <taxon>Sordariomycetes</taxon>
        <taxon>Hypocreomycetidae</taxon>
        <taxon>Hypocreales</taxon>
        <taxon>Nectriaceae</taxon>
        <taxon>Fusarium</taxon>
        <taxon>Fusarium fujikuroi species complex</taxon>
    </lineage>
</organism>
<evidence type="ECO:0000259" key="1">
    <source>
        <dbReference type="Pfam" id="PF01636"/>
    </source>
</evidence>